<dbReference type="EMBL" id="JACJHT010000010">
    <property type="protein sequence ID" value="MBA9042265.1"/>
    <property type="molecule type" value="Genomic_DNA"/>
</dbReference>
<dbReference type="Proteomes" id="UP000543174">
    <property type="component" value="Unassembled WGS sequence"/>
</dbReference>
<dbReference type="Pfam" id="PF01370">
    <property type="entry name" value="Epimerase"/>
    <property type="match status" value="1"/>
</dbReference>
<evidence type="ECO:0000259" key="2">
    <source>
        <dbReference type="Pfam" id="PF01370"/>
    </source>
</evidence>
<keyword evidence="4" id="KW-1185">Reference proteome</keyword>
<gene>
    <name evidence="3" type="ORF">HNP21_005400</name>
</gene>
<comment type="caution">
    <text evidence="3">The sequence shown here is derived from an EMBL/GenBank/DDBJ whole genome shotgun (WGS) entry which is preliminary data.</text>
</comment>
<dbReference type="InterPro" id="IPR001509">
    <property type="entry name" value="Epimerase_deHydtase"/>
</dbReference>
<proteinExistence type="inferred from homology"/>
<evidence type="ECO:0000313" key="3">
    <source>
        <dbReference type="EMBL" id="MBA9042265.1"/>
    </source>
</evidence>
<dbReference type="Gene3D" id="3.40.50.720">
    <property type="entry name" value="NAD(P)-binding Rossmann-like Domain"/>
    <property type="match status" value="1"/>
</dbReference>
<protein>
    <submittedName>
        <fullName evidence="3">UDP-glucose 4-epimerase</fullName>
        <ecNumber evidence="3">5.1.3.2</ecNumber>
    </submittedName>
</protein>
<evidence type="ECO:0000256" key="1">
    <source>
        <dbReference type="ARBA" id="ARBA00007637"/>
    </source>
</evidence>
<dbReference type="SUPFAM" id="SSF51735">
    <property type="entry name" value="NAD(P)-binding Rossmann-fold domains"/>
    <property type="match status" value="1"/>
</dbReference>
<dbReference type="RefSeq" id="WP_098197425.1">
    <property type="nucleotide sequence ID" value="NZ_JACJHT010000010.1"/>
</dbReference>
<name>A0A7W3NG02_PRIAR</name>
<comment type="similarity">
    <text evidence="1">Belongs to the NAD(P)-dependent epimerase/dehydratase family.</text>
</comment>
<dbReference type="InterPro" id="IPR036291">
    <property type="entry name" value="NAD(P)-bd_dom_sf"/>
</dbReference>
<dbReference type="GO" id="GO:0003978">
    <property type="term" value="F:UDP-glucose 4-epimerase activity"/>
    <property type="evidence" value="ECO:0007669"/>
    <property type="project" value="UniProtKB-EC"/>
</dbReference>
<keyword evidence="3" id="KW-0413">Isomerase</keyword>
<sequence>MKAIVTGGAGFIGSHLVEELIIKGFEVHIIDSMISGKQENIHPLATLHVEDICSKQTKQIILKEKPNIVFHLAAQADVSRSINDPQYDADVNIKGTINILEACRDASVDKIIFASTSAVYGELQKDLITEMDPTVPISYYGLSKLAAESYIRLFSRLYGLSYTILRYGNVYGPRQTPKGEGGVVAVFLDRLNKGTMLNIHGDGEQTRDFVYVKDIVQANIAAIDKGHQEVIHASTTQRTSVNRLLKELEKIHGSKINISHTEGRPGDIKHSCLDSKKAYKLLEWQSQVSIFNGLKETYTFLKNNK</sequence>
<organism evidence="3 4">
    <name type="scientific">Priestia aryabhattai</name>
    <name type="common">Bacillus aryabhattai</name>
    <dbReference type="NCBI Taxonomy" id="412384"/>
    <lineage>
        <taxon>Bacteria</taxon>
        <taxon>Bacillati</taxon>
        <taxon>Bacillota</taxon>
        <taxon>Bacilli</taxon>
        <taxon>Bacillales</taxon>
        <taxon>Bacillaceae</taxon>
        <taxon>Priestia</taxon>
    </lineage>
</organism>
<accession>A0A7W3NG02</accession>
<evidence type="ECO:0000313" key="4">
    <source>
        <dbReference type="Proteomes" id="UP000543174"/>
    </source>
</evidence>
<feature type="domain" description="NAD-dependent epimerase/dehydratase" evidence="2">
    <location>
        <begin position="4"/>
        <end position="228"/>
    </location>
</feature>
<dbReference type="AlphaFoldDB" id="A0A7W3NG02"/>
<dbReference type="EC" id="5.1.3.2" evidence="3"/>
<reference evidence="3" key="1">
    <citation type="submission" date="2020-08" db="EMBL/GenBank/DDBJ databases">
        <title>Functional genomics of gut bacteria from endangered species of beetles.</title>
        <authorList>
            <person name="Carlos-Shanley C."/>
        </authorList>
    </citation>
    <scope>NUCLEOTIDE SEQUENCE [LARGE SCALE GENOMIC DNA]</scope>
    <source>
        <strain evidence="3">S00060</strain>
    </source>
</reference>
<dbReference type="PANTHER" id="PTHR43000">
    <property type="entry name" value="DTDP-D-GLUCOSE 4,6-DEHYDRATASE-RELATED"/>
    <property type="match status" value="1"/>
</dbReference>